<dbReference type="Proteomes" id="UP000217696">
    <property type="component" value="Chromosome"/>
</dbReference>
<sequence length="92" mass="11475">MLRYYYDTEELDIEETENGQDREFHFHFKSAGQNMHDFQKVRAHFNRDRVITDVFFYPQADQRCRVIVRNDYYIDFVLVLFKYQILSHIEWI</sequence>
<dbReference type="KEGG" id="asoc:CB4_01297"/>
<name>A0A0U4WEE1_9BACL</name>
<protein>
    <submittedName>
        <fullName evidence="1">Uncharacterized protein</fullName>
    </submittedName>
</protein>
<gene>
    <name evidence="1" type="ORF">CB4_01297</name>
</gene>
<keyword evidence="2" id="KW-1185">Reference proteome</keyword>
<proteinExistence type="predicted"/>
<dbReference type="RefSeq" id="WP_096464222.1">
    <property type="nucleotide sequence ID" value="NZ_AP017312.1"/>
</dbReference>
<reference evidence="1 2" key="1">
    <citation type="submission" date="2015-12" db="EMBL/GenBank/DDBJ databases">
        <title>Genome sequence of Aneurinibacillus soli.</title>
        <authorList>
            <person name="Lee J.S."/>
            <person name="Lee K.C."/>
            <person name="Kim K.K."/>
            <person name="Lee B.W."/>
        </authorList>
    </citation>
    <scope>NUCLEOTIDE SEQUENCE [LARGE SCALE GENOMIC DNA]</scope>
    <source>
        <strain evidence="1 2">CB4</strain>
    </source>
</reference>
<dbReference type="OrthoDB" id="2941641at2"/>
<organism evidence="1 2">
    <name type="scientific">Aneurinibacillus soli</name>
    <dbReference type="NCBI Taxonomy" id="1500254"/>
    <lineage>
        <taxon>Bacteria</taxon>
        <taxon>Bacillati</taxon>
        <taxon>Bacillota</taxon>
        <taxon>Bacilli</taxon>
        <taxon>Bacillales</taxon>
        <taxon>Paenibacillaceae</taxon>
        <taxon>Aneurinibacillus group</taxon>
        <taxon>Aneurinibacillus</taxon>
    </lineage>
</organism>
<evidence type="ECO:0000313" key="1">
    <source>
        <dbReference type="EMBL" id="BAU27128.1"/>
    </source>
</evidence>
<evidence type="ECO:0000313" key="2">
    <source>
        <dbReference type="Proteomes" id="UP000217696"/>
    </source>
</evidence>
<accession>A0A0U4WEE1</accession>
<dbReference type="AlphaFoldDB" id="A0A0U4WEE1"/>
<dbReference type="EMBL" id="AP017312">
    <property type="protein sequence ID" value="BAU27128.1"/>
    <property type="molecule type" value="Genomic_DNA"/>
</dbReference>